<evidence type="ECO:0000256" key="7">
    <source>
        <dbReference type="ARBA" id="ARBA00023010"/>
    </source>
</evidence>
<comment type="subcellular location">
    <subcellularLocation>
        <location evidence="10">Cell membrane</location>
        <topology evidence="10">Multi-pass membrane protein</topology>
    </subcellularLocation>
    <subcellularLocation>
        <location evidence="1">Membrane</location>
        <topology evidence="1">Multi-pass membrane protein</topology>
    </subcellularLocation>
</comment>
<accession>S2W2K8</accession>
<keyword evidence="5 10" id="KW-0653">Protein transport</keyword>
<dbReference type="STRING" id="883161.HMPREF9306_00926"/>
<dbReference type="GO" id="GO:0009306">
    <property type="term" value="P:protein secretion"/>
    <property type="evidence" value="ECO:0007669"/>
    <property type="project" value="UniProtKB-UniRule"/>
</dbReference>
<dbReference type="OrthoDB" id="4337190at2"/>
<evidence type="ECO:0000256" key="6">
    <source>
        <dbReference type="ARBA" id="ARBA00022989"/>
    </source>
</evidence>
<feature type="transmembrane region" description="Helical" evidence="10">
    <location>
        <begin position="6"/>
        <end position="25"/>
    </location>
</feature>
<keyword evidence="6 10" id="KW-1133">Transmembrane helix</keyword>
<feature type="transmembrane region" description="Helical" evidence="10">
    <location>
        <begin position="58"/>
        <end position="77"/>
    </location>
</feature>
<keyword evidence="3 10" id="KW-0813">Transport</keyword>
<evidence type="ECO:0000256" key="5">
    <source>
        <dbReference type="ARBA" id="ARBA00022927"/>
    </source>
</evidence>
<protein>
    <recommendedName>
        <fullName evidence="10">Protein-export membrane protein SecG</fullName>
    </recommendedName>
</protein>
<keyword evidence="7 10" id="KW-0811">Translocation</keyword>
<evidence type="ECO:0000256" key="10">
    <source>
        <dbReference type="RuleBase" id="RU365087"/>
    </source>
</evidence>
<comment type="caution">
    <text evidence="11">The sequence shown here is derived from an EMBL/GenBank/DDBJ whole genome shotgun (WGS) entry which is preliminary data.</text>
</comment>
<dbReference type="GO" id="GO:0005886">
    <property type="term" value="C:plasma membrane"/>
    <property type="evidence" value="ECO:0007669"/>
    <property type="project" value="UniProtKB-SubCell"/>
</dbReference>
<keyword evidence="4 10" id="KW-0812">Transmembrane</keyword>
<dbReference type="NCBIfam" id="TIGR00810">
    <property type="entry name" value="secG"/>
    <property type="match status" value="1"/>
</dbReference>
<evidence type="ECO:0000256" key="8">
    <source>
        <dbReference type="ARBA" id="ARBA00023136"/>
    </source>
</evidence>
<evidence type="ECO:0000256" key="2">
    <source>
        <dbReference type="ARBA" id="ARBA00008445"/>
    </source>
</evidence>
<dbReference type="EMBL" id="AGZR01000005">
    <property type="protein sequence ID" value="EPD33386.1"/>
    <property type="molecule type" value="Genomic_DNA"/>
</dbReference>
<keyword evidence="12" id="KW-1185">Reference proteome</keyword>
<comment type="function">
    <text evidence="9 10">Involved in protein export. Participates in an early event of protein translocation.</text>
</comment>
<dbReference type="Proteomes" id="UP000014417">
    <property type="component" value="Unassembled WGS sequence"/>
</dbReference>
<proteinExistence type="inferred from homology"/>
<keyword evidence="8 10" id="KW-0472">Membrane</keyword>
<evidence type="ECO:0000313" key="12">
    <source>
        <dbReference type="Proteomes" id="UP000014417"/>
    </source>
</evidence>
<name>S2W2K8_9ACTN</name>
<dbReference type="Pfam" id="PF03840">
    <property type="entry name" value="SecG"/>
    <property type="match status" value="1"/>
</dbReference>
<reference evidence="11 12" key="1">
    <citation type="submission" date="2013-04" db="EMBL/GenBank/DDBJ databases">
        <title>The Genome Sequence of Propionimicrobium lymphophilum ACS-093-V-SCH5.</title>
        <authorList>
            <consortium name="The Broad Institute Genomics Platform"/>
            <person name="Earl A."/>
            <person name="Ward D."/>
            <person name="Feldgarden M."/>
            <person name="Gevers D."/>
            <person name="Saerens B."/>
            <person name="Vaneechoutte M."/>
            <person name="Walker B."/>
            <person name="Young S."/>
            <person name="Zeng Q."/>
            <person name="Gargeya S."/>
            <person name="Fitzgerald M."/>
            <person name="Haas B."/>
            <person name="Abouelleil A."/>
            <person name="Allen A.W."/>
            <person name="Alvarado L."/>
            <person name="Arachchi H.M."/>
            <person name="Berlin A.M."/>
            <person name="Chapman S.B."/>
            <person name="Gainer-Dewar J."/>
            <person name="Goldberg J."/>
            <person name="Griggs A."/>
            <person name="Gujja S."/>
            <person name="Hansen M."/>
            <person name="Howarth C."/>
            <person name="Imamovic A."/>
            <person name="Ireland A."/>
            <person name="Larimer J."/>
            <person name="McCowan C."/>
            <person name="Murphy C."/>
            <person name="Pearson M."/>
            <person name="Poon T.W."/>
            <person name="Priest M."/>
            <person name="Roberts A."/>
            <person name="Saif S."/>
            <person name="Shea T."/>
            <person name="Sisk P."/>
            <person name="Sykes S."/>
            <person name="Wortman J."/>
            <person name="Nusbaum C."/>
            <person name="Birren B."/>
        </authorList>
    </citation>
    <scope>NUCLEOTIDE SEQUENCE [LARGE SCALE GENOMIC DNA]</scope>
    <source>
        <strain evidence="11 12">ACS-093-V-SCH5</strain>
    </source>
</reference>
<dbReference type="HOGENOM" id="CLU_094156_7_1_11"/>
<dbReference type="RefSeq" id="WP_016455760.1">
    <property type="nucleotide sequence ID" value="NZ_KE150269.1"/>
</dbReference>
<evidence type="ECO:0000256" key="1">
    <source>
        <dbReference type="ARBA" id="ARBA00004141"/>
    </source>
</evidence>
<dbReference type="GO" id="GO:0015450">
    <property type="term" value="F:protein-transporting ATPase activity"/>
    <property type="evidence" value="ECO:0007669"/>
    <property type="project" value="UniProtKB-UniRule"/>
</dbReference>
<sequence length="81" mass="8440">MNGAILTVSIILVVLSVILTAFILLHKGKGGGLSDLFGGGMTTAMSGTSVAERNLNRITVIVGVVWLACIFTLLFLYKASA</sequence>
<keyword evidence="10" id="KW-1003">Cell membrane</keyword>
<organism evidence="11 12">
    <name type="scientific">Propionimicrobium lymphophilum ACS-093-V-SCH5</name>
    <dbReference type="NCBI Taxonomy" id="883161"/>
    <lineage>
        <taxon>Bacteria</taxon>
        <taxon>Bacillati</taxon>
        <taxon>Actinomycetota</taxon>
        <taxon>Actinomycetes</taxon>
        <taxon>Propionibacteriales</taxon>
        <taxon>Propionibacteriaceae</taxon>
        <taxon>Propionimicrobium</taxon>
    </lineage>
</organism>
<evidence type="ECO:0000256" key="3">
    <source>
        <dbReference type="ARBA" id="ARBA00022448"/>
    </source>
</evidence>
<dbReference type="InterPro" id="IPR004692">
    <property type="entry name" value="SecG"/>
</dbReference>
<dbReference type="PATRIC" id="fig|883161.3.peg.922"/>
<gene>
    <name evidence="11" type="ORF">HMPREF9306_00926</name>
</gene>
<evidence type="ECO:0000256" key="4">
    <source>
        <dbReference type="ARBA" id="ARBA00022692"/>
    </source>
</evidence>
<comment type="similarity">
    <text evidence="2 10">Belongs to the SecG family.</text>
</comment>
<evidence type="ECO:0000256" key="9">
    <source>
        <dbReference type="ARBA" id="ARBA00025182"/>
    </source>
</evidence>
<evidence type="ECO:0000313" key="11">
    <source>
        <dbReference type="EMBL" id="EPD33386.1"/>
    </source>
</evidence>
<dbReference type="AlphaFoldDB" id="S2W2K8"/>